<dbReference type="Gene3D" id="2.30.110.10">
    <property type="entry name" value="Electron Transport, Fmn-binding Protein, Chain A"/>
    <property type="match status" value="1"/>
</dbReference>
<dbReference type="InterPro" id="IPR012349">
    <property type="entry name" value="Split_barrel_FMN-bd"/>
</dbReference>
<protein>
    <submittedName>
        <fullName evidence="1">Uncharacterized protein</fullName>
    </submittedName>
</protein>
<comment type="caution">
    <text evidence="1">The sequence shown here is derived from an EMBL/GenBank/DDBJ whole genome shotgun (WGS) entry which is preliminary data.</text>
</comment>
<gene>
    <name evidence="1" type="ORF">ACGTZG_03370</name>
</gene>
<dbReference type="SUPFAM" id="SSF50475">
    <property type="entry name" value="FMN-binding split barrel"/>
    <property type="match status" value="1"/>
</dbReference>
<reference evidence="1 2" key="1">
    <citation type="submission" date="2024-10" db="EMBL/GenBank/DDBJ databases">
        <authorList>
            <person name="Sang B.-I."/>
            <person name="Prabhaharan D."/>
        </authorList>
    </citation>
    <scope>NUCLEOTIDE SEQUENCE [LARGE SCALE GENOMIC DNA]</scope>
    <source>
        <strain evidence="1 2">MH</strain>
    </source>
</reference>
<dbReference type="Proteomes" id="UP001605989">
    <property type="component" value="Unassembled WGS sequence"/>
</dbReference>
<evidence type="ECO:0000313" key="1">
    <source>
        <dbReference type="EMBL" id="MFG6272222.1"/>
    </source>
</evidence>
<evidence type="ECO:0000313" key="2">
    <source>
        <dbReference type="Proteomes" id="UP001605989"/>
    </source>
</evidence>
<proteinExistence type="predicted"/>
<name>A0ABW7DMV9_9FIRM</name>
<dbReference type="EMBL" id="JBIEKR010000002">
    <property type="protein sequence ID" value="MFG6272222.1"/>
    <property type="molecule type" value="Genomic_DNA"/>
</dbReference>
<dbReference type="RefSeq" id="WP_113856405.1">
    <property type="nucleotide sequence ID" value="NZ_CP011940.1"/>
</dbReference>
<keyword evidence="2" id="KW-1185">Reference proteome</keyword>
<accession>A0ABW7DMV9</accession>
<organism evidence="1 2">
    <name type="scientific">Megasphaera hexanoica</name>
    <dbReference type="NCBI Taxonomy" id="1675036"/>
    <lineage>
        <taxon>Bacteria</taxon>
        <taxon>Bacillati</taxon>
        <taxon>Bacillota</taxon>
        <taxon>Negativicutes</taxon>
        <taxon>Veillonellales</taxon>
        <taxon>Veillonellaceae</taxon>
        <taxon>Megasphaera</taxon>
    </lineage>
</organism>
<sequence>MNTDESILTKCLFFTSNRLSNILRKEFYFCTGAQKPVYKQLTGTPKASFCIENKFSPVMSFNGDVVFEENLEYKERAFQILPMLKKMYQEPTNPLFKVFHINIKKIRTFSYAEGPKEYSLE</sequence>